<dbReference type="AlphaFoldDB" id="A0A8R2A451"/>
<accession>A0A8R2A451</accession>
<dbReference type="PRINTS" id="PR00449">
    <property type="entry name" value="RASTRNSFRMNG"/>
</dbReference>
<dbReference type="OrthoDB" id="9989112at2759"/>
<reference evidence="16" key="2">
    <citation type="submission" date="2022-06" db="UniProtKB">
        <authorList>
            <consortium name="EnsemblMetazoa"/>
        </authorList>
    </citation>
    <scope>IDENTIFICATION</scope>
</reference>
<evidence type="ECO:0000256" key="2">
    <source>
        <dbReference type="ARBA" id="ARBA00006270"/>
    </source>
</evidence>
<keyword evidence="7" id="KW-0342">GTP-binding</keyword>
<protein>
    <recommendedName>
        <fullName evidence="14">Ras-related protein Rab-43</fullName>
    </recommendedName>
</protein>
<dbReference type="PROSITE" id="PS51420">
    <property type="entry name" value="RHO"/>
    <property type="match status" value="1"/>
</dbReference>
<dbReference type="SUPFAM" id="SSF52540">
    <property type="entry name" value="P-loop containing nucleoside triphosphate hydrolases"/>
    <property type="match status" value="1"/>
</dbReference>
<evidence type="ECO:0000256" key="10">
    <source>
        <dbReference type="ARBA" id="ARBA00023289"/>
    </source>
</evidence>
<name>A0A8R2A451_ACYPI</name>
<dbReference type="GO" id="GO:0005525">
    <property type="term" value="F:GTP binding"/>
    <property type="evidence" value="ECO:0007669"/>
    <property type="project" value="UniProtKB-KW"/>
</dbReference>
<keyword evidence="8" id="KW-0472">Membrane</keyword>
<dbReference type="CTD" id="401409"/>
<evidence type="ECO:0000256" key="9">
    <source>
        <dbReference type="ARBA" id="ARBA00023288"/>
    </source>
</evidence>
<dbReference type="SMART" id="SM00176">
    <property type="entry name" value="RAN"/>
    <property type="match status" value="1"/>
</dbReference>
<evidence type="ECO:0000313" key="16">
    <source>
        <dbReference type="EnsemblMetazoa" id="XP_001945092.1"/>
    </source>
</evidence>
<dbReference type="GO" id="GO:0005794">
    <property type="term" value="C:Golgi apparatus"/>
    <property type="evidence" value="ECO:0007669"/>
    <property type="project" value="UniProtKB-SubCell"/>
</dbReference>
<dbReference type="NCBIfam" id="TIGR00231">
    <property type="entry name" value="small_GTP"/>
    <property type="match status" value="1"/>
</dbReference>
<evidence type="ECO:0000256" key="14">
    <source>
        <dbReference type="ARBA" id="ARBA00067841"/>
    </source>
</evidence>
<evidence type="ECO:0000256" key="3">
    <source>
        <dbReference type="ARBA" id="ARBA00022481"/>
    </source>
</evidence>
<keyword evidence="3" id="KW-0488">Methylation</keyword>
<organism evidence="16 17">
    <name type="scientific">Acyrthosiphon pisum</name>
    <name type="common">Pea aphid</name>
    <dbReference type="NCBI Taxonomy" id="7029"/>
    <lineage>
        <taxon>Eukaryota</taxon>
        <taxon>Metazoa</taxon>
        <taxon>Ecdysozoa</taxon>
        <taxon>Arthropoda</taxon>
        <taxon>Hexapoda</taxon>
        <taxon>Insecta</taxon>
        <taxon>Pterygota</taxon>
        <taxon>Neoptera</taxon>
        <taxon>Paraneoptera</taxon>
        <taxon>Hemiptera</taxon>
        <taxon>Sternorrhyncha</taxon>
        <taxon>Aphidomorpha</taxon>
        <taxon>Aphidoidea</taxon>
        <taxon>Aphididae</taxon>
        <taxon>Macrosiphini</taxon>
        <taxon>Acyrthosiphon</taxon>
    </lineage>
</organism>
<dbReference type="GO" id="GO:0030670">
    <property type="term" value="C:phagocytic vesicle membrane"/>
    <property type="evidence" value="ECO:0007669"/>
    <property type="project" value="UniProtKB-SubCell"/>
</dbReference>
<keyword evidence="9" id="KW-0449">Lipoprotein</keyword>
<dbReference type="SMART" id="SM00175">
    <property type="entry name" value="RAB"/>
    <property type="match status" value="1"/>
</dbReference>
<keyword evidence="11" id="KW-0968">Cytoplasmic vesicle</keyword>
<sequence>MSKTSGSAASGSSSSSSSQQQVSGVAAVPTEDNFDFLFKIVLIGDCGTGKTCVVQRFKSGTYAENQGNTIGVDFSMKTIKIDGKKVKLQIWDTAGHERFRTITQSYYRSANGVLLVYDITKRATFLNLQRWVEEVRRYTSSNVLLVLIGNKCDLEENRQVELSEADAMCEYFPELLSVLETSAKENKNIEEAFVTIASELKRRHDQSAHIEDEPNPVINLSEGENVQKCKGCSLL</sequence>
<dbReference type="OMA" id="FIERHGN"/>
<dbReference type="SMART" id="SM00177">
    <property type="entry name" value="ARF"/>
    <property type="match status" value="1"/>
</dbReference>
<proteinExistence type="inferred from homology"/>
<dbReference type="Gene3D" id="3.40.50.300">
    <property type="entry name" value="P-loop containing nucleotide triphosphate hydrolases"/>
    <property type="match status" value="1"/>
</dbReference>
<keyword evidence="17" id="KW-1185">Reference proteome</keyword>
<keyword evidence="10" id="KW-0636">Prenylation</keyword>
<evidence type="ECO:0000256" key="11">
    <source>
        <dbReference type="ARBA" id="ARBA00023329"/>
    </source>
</evidence>
<dbReference type="InterPro" id="IPR005225">
    <property type="entry name" value="Small_GTP-bd"/>
</dbReference>
<dbReference type="Proteomes" id="UP000007819">
    <property type="component" value="Chromosome A1"/>
</dbReference>
<evidence type="ECO:0000256" key="6">
    <source>
        <dbReference type="ARBA" id="ARBA00023034"/>
    </source>
</evidence>
<feature type="region of interest" description="Disordered" evidence="15">
    <location>
        <begin position="1"/>
        <end position="20"/>
    </location>
</feature>
<keyword evidence="4" id="KW-0597">Phosphoprotein</keyword>
<dbReference type="GO" id="GO:0003924">
    <property type="term" value="F:GTPase activity"/>
    <property type="evidence" value="ECO:0007669"/>
    <property type="project" value="InterPro"/>
</dbReference>
<dbReference type="SMART" id="SM00174">
    <property type="entry name" value="RHO"/>
    <property type="match status" value="1"/>
</dbReference>
<evidence type="ECO:0000256" key="8">
    <source>
        <dbReference type="ARBA" id="ARBA00023136"/>
    </source>
</evidence>
<dbReference type="Pfam" id="PF00071">
    <property type="entry name" value="Ras"/>
    <property type="match status" value="1"/>
</dbReference>
<dbReference type="GeneID" id="100160180"/>
<dbReference type="SMART" id="SM00173">
    <property type="entry name" value="RAS"/>
    <property type="match status" value="1"/>
</dbReference>
<dbReference type="PROSITE" id="PS51421">
    <property type="entry name" value="RAS"/>
    <property type="match status" value="1"/>
</dbReference>
<dbReference type="InterPro" id="IPR001806">
    <property type="entry name" value="Small_GTPase"/>
</dbReference>
<dbReference type="FunFam" id="3.40.50.300:FF:000803">
    <property type="entry name" value="Ras-related protein Rab-43"/>
    <property type="match status" value="1"/>
</dbReference>
<evidence type="ECO:0000256" key="12">
    <source>
        <dbReference type="ARBA" id="ARBA00037864"/>
    </source>
</evidence>
<reference evidence="17" key="1">
    <citation type="submission" date="2010-06" db="EMBL/GenBank/DDBJ databases">
        <authorList>
            <person name="Jiang H."/>
            <person name="Abraham K."/>
            <person name="Ali S."/>
            <person name="Alsbrooks S.L."/>
            <person name="Anim B.N."/>
            <person name="Anosike U.S."/>
            <person name="Attaway T."/>
            <person name="Bandaranaike D.P."/>
            <person name="Battles P.K."/>
            <person name="Bell S.N."/>
            <person name="Bell A.V."/>
            <person name="Beltran B."/>
            <person name="Bickham C."/>
            <person name="Bustamante Y."/>
            <person name="Caleb T."/>
            <person name="Canada A."/>
            <person name="Cardenas V."/>
            <person name="Carter K."/>
            <person name="Chacko J."/>
            <person name="Chandrabose M.N."/>
            <person name="Chavez D."/>
            <person name="Chavez A."/>
            <person name="Chen L."/>
            <person name="Chu H.-S."/>
            <person name="Claassen K.J."/>
            <person name="Cockrell R."/>
            <person name="Collins M."/>
            <person name="Cooper J.A."/>
            <person name="Cree A."/>
            <person name="Curry S.M."/>
            <person name="Da Y."/>
            <person name="Dao M.D."/>
            <person name="Das B."/>
            <person name="Davila M.-L."/>
            <person name="Davy-Carroll L."/>
            <person name="Denson S."/>
            <person name="Dinh H."/>
            <person name="Ebong V.E."/>
            <person name="Edwards J.R."/>
            <person name="Egan A."/>
            <person name="El-Daye J."/>
            <person name="Escobedo L."/>
            <person name="Fernandez S."/>
            <person name="Fernando P.R."/>
            <person name="Flagg N."/>
            <person name="Forbes L.D."/>
            <person name="Fowler R.G."/>
            <person name="Fu Q."/>
            <person name="Gabisi R.A."/>
            <person name="Ganer J."/>
            <person name="Garbino Pronczuk A."/>
            <person name="Garcia R.M."/>
            <person name="Garner T."/>
            <person name="Garrett T.E."/>
            <person name="Gonzalez D.A."/>
            <person name="Hamid H."/>
            <person name="Hawkins E.S."/>
            <person name="Hirani K."/>
            <person name="Hogues M.E."/>
            <person name="Hollins B."/>
            <person name="Hsiao C.-H."/>
            <person name="Jabil R."/>
            <person name="James M.L."/>
            <person name="Jhangiani S.N."/>
            <person name="Johnson B."/>
            <person name="Johnson Q."/>
            <person name="Joshi V."/>
            <person name="Kalu J.B."/>
            <person name="Kam C."/>
            <person name="Kashfia A."/>
            <person name="Keebler J."/>
            <person name="Kisamo H."/>
            <person name="Kovar C.L."/>
            <person name="Lago L.A."/>
            <person name="Lai C.-Y."/>
            <person name="Laidlaw J."/>
            <person name="Lara F."/>
            <person name="Le T.-K."/>
            <person name="Lee S.L."/>
            <person name="Legall F.H."/>
            <person name="Lemon S.J."/>
            <person name="Lewis L.R."/>
            <person name="Li B."/>
            <person name="Liu Y."/>
            <person name="Liu Y.-S."/>
            <person name="Lopez J."/>
            <person name="Lozado R.J."/>
            <person name="Lu J."/>
            <person name="Madu R.C."/>
            <person name="Maheshwari M."/>
            <person name="Maheshwari R."/>
            <person name="Malloy K."/>
            <person name="Martinez E."/>
            <person name="Mathew T."/>
            <person name="Mercado I.C."/>
            <person name="Mercado C."/>
            <person name="Meyer B."/>
            <person name="Montgomery K."/>
            <person name="Morgan M.B."/>
            <person name="Munidasa M."/>
            <person name="Nazareth L.V."/>
            <person name="Nelson J."/>
            <person name="Ng B.M."/>
            <person name="Nguyen N.B."/>
            <person name="Nguyen P.Q."/>
            <person name="Nguyen T."/>
            <person name="Obregon M."/>
            <person name="Okwuonu G.O."/>
            <person name="Onwere C.G."/>
            <person name="Orozco G."/>
            <person name="Parra A."/>
            <person name="Patel S."/>
            <person name="Patil S."/>
            <person name="Perez A."/>
            <person name="Perez Y."/>
            <person name="Pham C."/>
            <person name="Primus E.L."/>
            <person name="Pu L.-L."/>
            <person name="Puazo M."/>
            <person name="Qin X."/>
            <person name="Quiroz J.B."/>
            <person name="Reese J."/>
            <person name="Richards S."/>
            <person name="Rives C.M."/>
            <person name="Robberts R."/>
            <person name="Ruiz S.J."/>
            <person name="Ruiz M.J."/>
            <person name="Santibanez J."/>
            <person name="Schneider B.W."/>
            <person name="Sisson I."/>
            <person name="Smith M."/>
            <person name="Sodergren E."/>
            <person name="Song X.-Z."/>
            <person name="Song B.B."/>
            <person name="Summersgill H."/>
            <person name="Thelus R."/>
            <person name="Thornton R.D."/>
            <person name="Trejos Z.Y."/>
            <person name="Usmani K."/>
            <person name="Vattathil S."/>
            <person name="Villasana D."/>
            <person name="Walker D.L."/>
            <person name="Wang S."/>
            <person name="Wang K."/>
            <person name="White C.S."/>
            <person name="Williams A.C."/>
            <person name="Williamson J."/>
            <person name="Wilson K."/>
            <person name="Woghiren I.O."/>
            <person name="Woodworth J.R."/>
            <person name="Worley K.C."/>
            <person name="Wright R.A."/>
            <person name="Wu W."/>
            <person name="Young L."/>
            <person name="Zhang L."/>
            <person name="Zhang J."/>
            <person name="Zhu Y."/>
            <person name="Muzny D.M."/>
            <person name="Weinstock G."/>
            <person name="Gibbs R.A."/>
        </authorList>
    </citation>
    <scope>NUCLEOTIDE SEQUENCE [LARGE SCALE GENOMIC DNA]</scope>
    <source>
        <strain evidence="17">LSR1</strain>
    </source>
</reference>
<dbReference type="InterPro" id="IPR027417">
    <property type="entry name" value="P-loop_NTPase"/>
</dbReference>
<dbReference type="PANTHER" id="PTHR47979">
    <property type="entry name" value="DRAB11-RELATED"/>
    <property type="match status" value="1"/>
</dbReference>
<dbReference type="KEGG" id="api:100160180"/>
<evidence type="ECO:0000256" key="5">
    <source>
        <dbReference type="ARBA" id="ARBA00022741"/>
    </source>
</evidence>
<dbReference type="PROSITE" id="PS51419">
    <property type="entry name" value="RAB"/>
    <property type="match status" value="1"/>
</dbReference>
<keyword evidence="5" id="KW-0547">Nucleotide-binding</keyword>
<comment type="subcellular location">
    <subcellularLocation>
        <location evidence="1">Cytoplasmic vesicle</location>
        <location evidence="1">Phagosome membrane</location>
    </subcellularLocation>
    <subcellularLocation>
        <location evidence="13">Endomembrane system</location>
        <topology evidence="13">Lipid-anchor</topology>
        <orientation evidence="13">Cytoplasmic side</orientation>
    </subcellularLocation>
    <subcellularLocation>
        <location evidence="12">Golgi apparatus</location>
        <location evidence="12">trans-Golgi network membrane</location>
        <topology evidence="12">Lipid-anchor</topology>
    </subcellularLocation>
</comment>
<evidence type="ECO:0000256" key="1">
    <source>
        <dbReference type="ARBA" id="ARBA00004580"/>
    </source>
</evidence>
<evidence type="ECO:0000256" key="7">
    <source>
        <dbReference type="ARBA" id="ARBA00023134"/>
    </source>
</evidence>
<dbReference type="InterPro" id="IPR050209">
    <property type="entry name" value="Rab_GTPases_membrane_traffic"/>
</dbReference>
<keyword evidence="6" id="KW-0333">Golgi apparatus</keyword>
<evidence type="ECO:0000256" key="15">
    <source>
        <dbReference type="SAM" id="MobiDB-lite"/>
    </source>
</evidence>
<dbReference type="EnsemblMetazoa" id="XM_001945057.5">
    <property type="protein sequence ID" value="XP_001945092.1"/>
    <property type="gene ID" value="LOC100160180"/>
</dbReference>
<evidence type="ECO:0000256" key="13">
    <source>
        <dbReference type="ARBA" id="ARBA00046278"/>
    </source>
</evidence>
<evidence type="ECO:0000313" key="17">
    <source>
        <dbReference type="Proteomes" id="UP000007819"/>
    </source>
</evidence>
<evidence type="ECO:0000256" key="4">
    <source>
        <dbReference type="ARBA" id="ARBA00022553"/>
    </source>
</evidence>
<dbReference type="RefSeq" id="XP_001945092.1">
    <property type="nucleotide sequence ID" value="XM_001945057.4"/>
</dbReference>
<comment type="similarity">
    <text evidence="2">Belongs to the small GTPase superfamily. Rab family.</text>
</comment>